<dbReference type="NCBIfam" id="TIGR04111">
    <property type="entry name" value="BcepMu_gp16"/>
    <property type="match status" value="1"/>
</dbReference>
<dbReference type="Proteomes" id="UP001204615">
    <property type="component" value="Unassembled WGS sequence"/>
</dbReference>
<dbReference type="GO" id="GO:0003677">
    <property type="term" value="F:DNA binding"/>
    <property type="evidence" value="ECO:0007669"/>
    <property type="project" value="UniProtKB-KW"/>
</dbReference>
<reference evidence="2 3" key="1">
    <citation type="submission" date="2022-06" db="EMBL/GenBank/DDBJ databases">
        <title>Dyella sp. Sa strain:Sa Genome sequencing.</title>
        <authorList>
            <person name="Park S."/>
        </authorList>
    </citation>
    <scope>NUCLEOTIDE SEQUENCE [LARGE SCALE GENOMIC DNA]</scope>
    <source>
        <strain evidence="2 3">Sa</strain>
    </source>
</reference>
<accession>A0ABT1FDA0</accession>
<dbReference type="EMBL" id="JAMZEK010000003">
    <property type="protein sequence ID" value="MCP1375351.1"/>
    <property type="molecule type" value="Genomic_DNA"/>
</dbReference>
<organism evidence="2 3">
    <name type="scientific">Dyella lutea</name>
    <dbReference type="NCBI Taxonomy" id="2950441"/>
    <lineage>
        <taxon>Bacteria</taxon>
        <taxon>Pseudomonadati</taxon>
        <taxon>Pseudomonadota</taxon>
        <taxon>Gammaproteobacteria</taxon>
        <taxon>Lysobacterales</taxon>
        <taxon>Rhodanobacteraceae</taxon>
        <taxon>Dyella</taxon>
    </lineage>
</organism>
<dbReference type="RefSeq" id="WP_253567784.1">
    <property type="nucleotide sequence ID" value="NZ_JAMZEK010000003.1"/>
</dbReference>
<proteinExistence type="predicted"/>
<sequence>MQKIAQALTPDQVRNRLRSQGKTLTEWAVEHGYRRQDVYRVMGGQSKARFGLGHEIAVALGLKVPANEPSTPLGDRNTQQRSVA</sequence>
<keyword evidence="2" id="KW-0238">DNA-binding</keyword>
<dbReference type="InterPro" id="IPR026365">
    <property type="entry name" value="BcepMu_gp16"/>
</dbReference>
<evidence type="ECO:0000313" key="2">
    <source>
        <dbReference type="EMBL" id="MCP1375351.1"/>
    </source>
</evidence>
<evidence type="ECO:0000313" key="3">
    <source>
        <dbReference type="Proteomes" id="UP001204615"/>
    </source>
</evidence>
<comment type="caution">
    <text evidence="2">The sequence shown here is derived from an EMBL/GenBank/DDBJ whole genome shotgun (WGS) entry which is preliminary data.</text>
</comment>
<name>A0ABT1FDA0_9GAMM</name>
<feature type="region of interest" description="Disordered" evidence="1">
    <location>
        <begin position="65"/>
        <end position="84"/>
    </location>
</feature>
<keyword evidence="3" id="KW-1185">Reference proteome</keyword>
<evidence type="ECO:0000256" key="1">
    <source>
        <dbReference type="SAM" id="MobiDB-lite"/>
    </source>
</evidence>
<protein>
    <submittedName>
        <fullName evidence="2">DNA-binding protein</fullName>
    </submittedName>
</protein>
<gene>
    <name evidence="2" type="ORF">NC595_14975</name>
</gene>